<evidence type="ECO:0000313" key="6">
    <source>
        <dbReference type="Proteomes" id="UP000887540"/>
    </source>
</evidence>
<keyword evidence="3" id="KW-0804">Transcription</keyword>
<comment type="similarity">
    <text evidence="1">Belongs to the TFIIE alpha subunit family.</text>
</comment>
<dbReference type="Pfam" id="PF11521">
    <property type="entry name" value="TFIIE-A_C"/>
    <property type="match status" value="1"/>
</dbReference>
<name>A0A914EB76_9BILA</name>
<dbReference type="Proteomes" id="UP000887540">
    <property type="component" value="Unplaced"/>
</dbReference>
<feature type="compositionally biased region" description="Acidic residues" evidence="4">
    <location>
        <begin position="360"/>
        <end position="371"/>
    </location>
</feature>
<evidence type="ECO:0000313" key="7">
    <source>
        <dbReference type="WBParaSite" id="ACRNAN_scaffold6801.g15958.t1"/>
    </source>
</evidence>
<dbReference type="PROSITE" id="PS51344">
    <property type="entry name" value="HTH_TFE_IIE"/>
    <property type="match status" value="1"/>
</dbReference>
<feature type="region of interest" description="Disordered" evidence="4">
    <location>
        <begin position="346"/>
        <end position="373"/>
    </location>
</feature>
<dbReference type="Gene3D" id="3.30.40.10">
    <property type="entry name" value="Zinc/RING finger domain, C3HC4 (zinc finger)"/>
    <property type="match status" value="1"/>
</dbReference>
<dbReference type="SUPFAM" id="SSF57783">
    <property type="entry name" value="Zinc beta-ribbon"/>
    <property type="match status" value="1"/>
</dbReference>
<dbReference type="Gene3D" id="6.10.140.1250">
    <property type="match status" value="1"/>
</dbReference>
<dbReference type="SMART" id="SM00531">
    <property type="entry name" value="TFIIE"/>
    <property type="match status" value="1"/>
</dbReference>
<dbReference type="InterPro" id="IPR039997">
    <property type="entry name" value="TFE"/>
</dbReference>
<dbReference type="GO" id="GO:0006367">
    <property type="term" value="P:transcription initiation at RNA polymerase II promoter"/>
    <property type="evidence" value="ECO:0007669"/>
    <property type="project" value="InterPro"/>
</dbReference>
<dbReference type="PANTHER" id="PTHR13097:SF7">
    <property type="entry name" value="GENERAL TRANSCRIPTION FACTOR IIE SUBUNIT 1"/>
    <property type="match status" value="1"/>
</dbReference>
<dbReference type="InterPro" id="IPR021600">
    <property type="entry name" value="TFIIE_asu_C"/>
</dbReference>
<dbReference type="InterPro" id="IPR013083">
    <property type="entry name" value="Znf_RING/FYVE/PHD"/>
</dbReference>
<dbReference type="InterPro" id="IPR024550">
    <property type="entry name" value="TFIIEa/SarR/Rpc3_HTH_dom"/>
</dbReference>
<protein>
    <submittedName>
        <fullName evidence="7">HTH TFE/IIEalpha-type domain-containing protein</fullName>
    </submittedName>
</protein>
<organism evidence="6 7">
    <name type="scientific">Acrobeloides nanus</name>
    <dbReference type="NCBI Taxonomy" id="290746"/>
    <lineage>
        <taxon>Eukaryota</taxon>
        <taxon>Metazoa</taxon>
        <taxon>Ecdysozoa</taxon>
        <taxon>Nematoda</taxon>
        <taxon>Chromadorea</taxon>
        <taxon>Rhabditida</taxon>
        <taxon>Tylenchina</taxon>
        <taxon>Cephalobomorpha</taxon>
        <taxon>Cephaloboidea</taxon>
        <taxon>Cephalobidae</taxon>
        <taxon>Acrobeloides</taxon>
    </lineage>
</organism>
<dbReference type="WBParaSite" id="ACRNAN_scaffold6801.g15958.t1">
    <property type="protein sequence ID" value="ACRNAN_scaffold6801.g15958.t1"/>
    <property type="gene ID" value="ACRNAN_scaffold6801.g15958"/>
</dbReference>
<dbReference type="InterPro" id="IPR017919">
    <property type="entry name" value="TFIIE/TFIIEa_HTH"/>
</dbReference>
<evidence type="ECO:0000256" key="4">
    <source>
        <dbReference type="SAM" id="MobiDB-lite"/>
    </source>
</evidence>
<reference evidence="7" key="1">
    <citation type="submission" date="2022-11" db="UniProtKB">
        <authorList>
            <consortium name="WormBaseParasite"/>
        </authorList>
    </citation>
    <scope>IDENTIFICATION</scope>
</reference>
<accession>A0A914EB76</accession>
<dbReference type="Pfam" id="PF02002">
    <property type="entry name" value="TFIIE_alpha"/>
    <property type="match status" value="1"/>
</dbReference>
<keyword evidence="2" id="KW-0805">Transcription regulation</keyword>
<evidence type="ECO:0000256" key="1">
    <source>
        <dbReference type="ARBA" id="ARBA00008947"/>
    </source>
</evidence>
<evidence type="ECO:0000256" key="3">
    <source>
        <dbReference type="ARBA" id="ARBA00023163"/>
    </source>
</evidence>
<dbReference type="InterPro" id="IPR002853">
    <property type="entry name" value="TFIIE_asu"/>
</dbReference>
<feature type="domain" description="HTH TFE/IIEalpha-type" evidence="5">
    <location>
        <begin position="20"/>
        <end position="109"/>
    </location>
</feature>
<evidence type="ECO:0000256" key="2">
    <source>
        <dbReference type="ARBA" id="ARBA00023015"/>
    </source>
</evidence>
<dbReference type="GO" id="GO:0005673">
    <property type="term" value="C:transcription factor TFIIE complex"/>
    <property type="evidence" value="ECO:0007669"/>
    <property type="project" value="TreeGrafter"/>
</dbReference>
<dbReference type="PANTHER" id="PTHR13097">
    <property type="entry name" value="TRANSCRIPTION INITIATION FACTOR IIE, ALPHA SUBUNIT"/>
    <property type="match status" value="1"/>
</dbReference>
<keyword evidence="6" id="KW-1185">Reference proteome</keyword>
<dbReference type="AlphaFoldDB" id="A0A914EB76"/>
<sequence>MATTEDGGKQKILTEVPESLKRLVIIIVKTFYGLEPYIVVDYIQRHVIIKEEKLRDLVKIDLKMLRTFITTLKVDKIIKERQVKEDVDGRSRTFNYYFINYKAVLNVCKYKLHHMHQKLESREKDDVQKASYKCTGCAMHFDAMDMGKIFDPFTQELKCWQCGQVVAQDETVGPTEGTRSSLAKFNEQMAGIFSILHDMDRVQFARHILEPPIAVAPMDEAEKEKKTRVFQVGEKAFTGTTSRSELYKEGITVSIGDQTQRVLEQKEAVPWLQDHSISKEVKSSTSNLFLGDSSFTSFATTTSSVSLQDYSISGPTTSTAPISEAVKTEDIASLLIEEEGEHHKMAVKEEPAEISHSTQEEEEESEEEEEFVTVQGEKVNIDDVSSEMLERMTAAEKEHYVKLKQQAYAHFY</sequence>
<evidence type="ECO:0000259" key="5">
    <source>
        <dbReference type="PROSITE" id="PS51344"/>
    </source>
</evidence>
<proteinExistence type="inferred from homology"/>